<comment type="subcellular location">
    <subcellularLocation>
        <location evidence="1 10">Mitochondrion matrix</location>
    </subcellularLocation>
</comment>
<dbReference type="Gene3D" id="3.30.565.10">
    <property type="entry name" value="Histidine kinase-like ATPase, C-terminal domain"/>
    <property type="match status" value="1"/>
</dbReference>
<evidence type="ECO:0000259" key="11">
    <source>
        <dbReference type="PROSITE" id="PS50109"/>
    </source>
</evidence>
<evidence type="ECO:0000256" key="3">
    <source>
        <dbReference type="ARBA" id="ARBA00022553"/>
    </source>
</evidence>
<keyword evidence="7 10" id="KW-0067">ATP-binding</keyword>
<keyword evidence="6 10" id="KW-0418">Kinase</keyword>
<evidence type="ECO:0000256" key="8">
    <source>
        <dbReference type="ARBA" id="ARBA00022946"/>
    </source>
</evidence>
<evidence type="ECO:0000313" key="13">
    <source>
        <dbReference type="Proteomes" id="UP001210925"/>
    </source>
</evidence>
<sequence length="377" mass="43059">MISYFAVRTKSVTPLMNRVAKYATLQCLRNTHNKVWLNSPLIAEYSKMNINPVTLDYLLTLEQDVSVCALYVHRELPIRLARRVRAIEKLPFIVGVNPYISQVYELYRDSFSRLIEFPTPKTEELQKEYASVLAELTEHHQSVIPNLAKGFKECGRYMSQPAKQEFLDEMIRARIGIRVIAEHYLSLQSPRAGWIGVVNTQSSPTAILTSICNYVQQLCEFNYGTTPEYEIHGFTDTKFAYINVHMEYIFMELIKNAMRATVEESNKLKRFDHPPVEICIGRSNDDVIIRFRDQGGGIPLKVEKEDEDDFLSSQSRMSMVQATGGPIAGLGFGLPMSRVYAKYFGGSLEFRSVSGHGTDVFLQFPNISRNKLQLKIE</sequence>
<dbReference type="Gene3D" id="1.20.140.20">
    <property type="entry name" value="Alpha-ketoacid/pyruvate dehydrogenase kinase, N-terminal domain"/>
    <property type="match status" value="1"/>
</dbReference>
<feature type="domain" description="Histidine kinase" evidence="11">
    <location>
        <begin position="246"/>
        <end position="368"/>
    </location>
</feature>
<dbReference type="GO" id="GO:0005759">
    <property type="term" value="C:mitochondrial matrix"/>
    <property type="evidence" value="ECO:0007669"/>
    <property type="project" value="UniProtKB-SubCell"/>
</dbReference>
<evidence type="ECO:0000256" key="7">
    <source>
        <dbReference type="ARBA" id="ARBA00022840"/>
    </source>
</evidence>
<dbReference type="InterPro" id="IPR004358">
    <property type="entry name" value="Sig_transdc_His_kin-like_C"/>
</dbReference>
<evidence type="ECO:0000256" key="2">
    <source>
        <dbReference type="ARBA" id="ARBA00006155"/>
    </source>
</evidence>
<evidence type="ECO:0000256" key="1">
    <source>
        <dbReference type="ARBA" id="ARBA00004305"/>
    </source>
</evidence>
<dbReference type="PROSITE" id="PS50109">
    <property type="entry name" value="HIS_KIN"/>
    <property type="match status" value="1"/>
</dbReference>
<dbReference type="GO" id="GO:0005524">
    <property type="term" value="F:ATP binding"/>
    <property type="evidence" value="ECO:0007669"/>
    <property type="project" value="UniProtKB-UniRule"/>
</dbReference>
<evidence type="ECO:0000256" key="10">
    <source>
        <dbReference type="RuleBase" id="RU366032"/>
    </source>
</evidence>
<dbReference type="InterPro" id="IPR003594">
    <property type="entry name" value="HATPase_dom"/>
</dbReference>
<dbReference type="Proteomes" id="UP001210925">
    <property type="component" value="Unassembled WGS sequence"/>
</dbReference>
<dbReference type="SUPFAM" id="SSF69012">
    <property type="entry name" value="alpha-ketoacid dehydrogenase kinase, N-terminal domain"/>
    <property type="match status" value="1"/>
</dbReference>
<dbReference type="InterPro" id="IPR018955">
    <property type="entry name" value="BCDHK/PDK_N"/>
</dbReference>
<dbReference type="PANTHER" id="PTHR11947:SF20">
    <property type="entry name" value="[3-METHYL-2-OXOBUTANOATE DEHYDROGENASE [LIPOAMIDE]] KINASE, MITOCHONDRIAL"/>
    <property type="match status" value="1"/>
</dbReference>
<reference evidence="12" key="1">
    <citation type="submission" date="2020-05" db="EMBL/GenBank/DDBJ databases">
        <title>Phylogenomic resolution of chytrid fungi.</title>
        <authorList>
            <person name="Stajich J.E."/>
            <person name="Amses K."/>
            <person name="Simmons R."/>
            <person name="Seto K."/>
            <person name="Myers J."/>
            <person name="Bonds A."/>
            <person name="Quandt C.A."/>
            <person name="Barry K."/>
            <person name="Liu P."/>
            <person name="Grigoriev I."/>
            <person name="Longcore J.E."/>
            <person name="James T.Y."/>
        </authorList>
    </citation>
    <scope>NUCLEOTIDE SEQUENCE</scope>
    <source>
        <strain evidence="12">PLAUS21</strain>
    </source>
</reference>
<keyword evidence="5 10" id="KW-0547">Nucleotide-binding</keyword>
<protein>
    <recommendedName>
        <fullName evidence="10">Protein-serine/threonine kinase</fullName>
        <ecNumber evidence="10">2.7.11.-</ecNumber>
    </recommendedName>
</protein>
<dbReference type="SUPFAM" id="SSF55874">
    <property type="entry name" value="ATPase domain of HSP90 chaperone/DNA topoisomerase II/histidine kinase"/>
    <property type="match status" value="1"/>
</dbReference>
<dbReference type="InterPro" id="IPR039028">
    <property type="entry name" value="BCKD/PDK"/>
</dbReference>
<dbReference type="PRINTS" id="PR00344">
    <property type="entry name" value="BCTRLSENSOR"/>
</dbReference>
<dbReference type="EMBL" id="JADGKB010000039">
    <property type="protein sequence ID" value="KAJ3257353.1"/>
    <property type="molecule type" value="Genomic_DNA"/>
</dbReference>
<dbReference type="AlphaFoldDB" id="A0AAD5UJZ5"/>
<keyword evidence="4 10" id="KW-0808">Transferase</keyword>
<dbReference type="Pfam" id="PF10436">
    <property type="entry name" value="BCDHK_Adom3"/>
    <property type="match status" value="1"/>
</dbReference>
<keyword evidence="8" id="KW-0809">Transit peptide</keyword>
<comment type="similarity">
    <text evidence="2 10">Belongs to the PDK/BCKDK protein kinase family.</text>
</comment>
<name>A0AAD5UJZ5_9FUNG</name>
<evidence type="ECO:0000256" key="5">
    <source>
        <dbReference type="ARBA" id="ARBA00022741"/>
    </source>
</evidence>
<accession>A0AAD5UJZ5</accession>
<gene>
    <name evidence="12" type="ORF">HK103_004573</name>
</gene>
<organism evidence="12 13">
    <name type="scientific">Boothiomyces macroporosus</name>
    <dbReference type="NCBI Taxonomy" id="261099"/>
    <lineage>
        <taxon>Eukaryota</taxon>
        <taxon>Fungi</taxon>
        <taxon>Fungi incertae sedis</taxon>
        <taxon>Chytridiomycota</taxon>
        <taxon>Chytridiomycota incertae sedis</taxon>
        <taxon>Chytridiomycetes</taxon>
        <taxon>Rhizophydiales</taxon>
        <taxon>Terramycetaceae</taxon>
        <taxon>Boothiomyces</taxon>
    </lineage>
</organism>
<evidence type="ECO:0000256" key="4">
    <source>
        <dbReference type="ARBA" id="ARBA00022679"/>
    </source>
</evidence>
<keyword evidence="3" id="KW-0597">Phosphoprotein</keyword>
<dbReference type="Pfam" id="PF02518">
    <property type="entry name" value="HATPase_c"/>
    <property type="match status" value="1"/>
</dbReference>
<evidence type="ECO:0000256" key="6">
    <source>
        <dbReference type="ARBA" id="ARBA00022777"/>
    </source>
</evidence>
<evidence type="ECO:0000313" key="12">
    <source>
        <dbReference type="EMBL" id="KAJ3257353.1"/>
    </source>
</evidence>
<dbReference type="GO" id="GO:0010906">
    <property type="term" value="P:regulation of glucose metabolic process"/>
    <property type="evidence" value="ECO:0007669"/>
    <property type="project" value="TreeGrafter"/>
</dbReference>
<keyword evidence="9 10" id="KW-0496">Mitochondrion</keyword>
<dbReference type="InterPro" id="IPR036784">
    <property type="entry name" value="AK/P_DHK_N_sf"/>
</dbReference>
<evidence type="ECO:0000256" key="9">
    <source>
        <dbReference type="ARBA" id="ARBA00023128"/>
    </source>
</evidence>
<proteinExistence type="inferred from homology"/>
<keyword evidence="13" id="KW-1185">Reference proteome</keyword>
<dbReference type="InterPro" id="IPR036890">
    <property type="entry name" value="HATPase_C_sf"/>
</dbReference>
<comment type="caution">
    <text evidence="12">The sequence shown here is derived from an EMBL/GenBank/DDBJ whole genome shotgun (WGS) entry which is preliminary data.</text>
</comment>
<dbReference type="InterPro" id="IPR005467">
    <property type="entry name" value="His_kinase_dom"/>
</dbReference>
<dbReference type="PANTHER" id="PTHR11947">
    <property type="entry name" value="PYRUVATE DEHYDROGENASE KINASE"/>
    <property type="match status" value="1"/>
</dbReference>
<dbReference type="EC" id="2.7.11.-" evidence="10"/>
<dbReference type="GO" id="GO:0004740">
    <property type="term" value="F:pyruvate dehydrogenase (acetyl-transferring) kinase activity"/>
    <property type="evidence" value="ECO:0007669"/>
    <property type="project" value="TreeGrafter"/>
</dbReference>